<evidence type="ECO:0000256" key="5">
    <source>
        <dbReference type="RuleBase" id="RU000397"/>
    </source>
</evidence>
<feature type="site" description="Activates thiol group during catalysis" evidence="4">
    <location>
        <position position="189"/>
    </location>
</feature>
<evidence type="ECO:0000313" key="7">
    <source>
        <dbReference type="EMBL" id="OAI12017.1"/>
    </source>
</evidence>
<feature type="domain" description="Glyceraldehyde 3-phosphate dehydrogenase NAD(P) binding" evidence="6">
    <location>
        <begin position="3"/>
        <end position="162"/>
    </location>
</feature>
<dbReference type="EMBL" id="LUUJ01000114">
    <property type="protein sequence ID" value="OAI12017.1"/>
    <property type="molecule type" value="Genomic_DNA"/>
</dbReference>
<keyword evidence="1" id="KW-0560">Oxidoreductase</keyword>
<dbReference type="SUPFAM" id="SSF55347">
    <property type="entry name" value="Glyceraldehyde-3-phosphate dehydrogenase-like, C-terminal domain"/>
    <property type="match status" value="1"/>
</dbReference>
<accession>A0A177N215</accession>
<dbReference type="Gene3D" id="3.40.50.720">
    <property type="entry name" value="NAD(P)-binding Rossmann-like Domain"/>
    <property type="match status" value="1"/>
</dbReference>
<evidence type="ECO:0000256" key="2">
    <source>
        <dbReference type="PIRSR" id="PIRSR000149-1"/>
    </source>
</evidence>
<dbReference type="Proteomes" id="UP000077857">
    <property type="component" value="Unassembled WGS sequence"/>
</dbReference>
<feature type="binding site" evidence="3">
    <location>
        <position position="37"/>
    </location>
    <ligand>
        <name>NAD(+)</name>
        <dbReference type="ChEBI" id="CHEBI:57540"/>
    </ligand>
</feature>
<organism evidence="7 8">
    <name type="scientific">Methylomonas koyamae</name>
    <dbReference type="NCBI Taxonomy" id="702114"/>
    <lineage>
        <taxon>Bacteria</taxon>
        <taxon>Pseudomonadati</taxon>
        <taxon>Pseudomonadota</taxon>
        <taxon>Gammaproteobacteria</taxon>
        <taxon>Methylococcales</taxon>
        <taxon>Methylococcaceae</taxon>
        <taxon>Methylomonas</taxon>
    </lineage>
</organism>
<dbReference type="InterPro" id="IPR036291">
    <property type="entry name" value="NAD(P)-bd_dom_sf"/>
</dbReference>
<evidence type="ECO:0000256" key="1">
    <source>
        <dbReference type="ARBA" id="ARBA00023002"/>
    </source>
</evidence>
<keyword evidence="3" id="KW-0520">NAD</keyword>
<dbReference type="SUPFAM" id="SSF51735">
    <property type="entry name" value="NAD(P)-binding Rossmann-fold domains"/>
    <property type="match status" value="1"/>
</dbReference>
<feature type="binding site" evidence="3">
    <location>
        <position position="82"/>
    </location>
    <ligand>
        <name>NAD(+)</name>
        <dbReference type="ChEBI" id="CHEBI:57540"/>
    </ligand>
</feature>
<proteinExistence type="inferred from homology"/>
<dbReference type="RefSeq" id="WP_064042146.1">
    <property type="nucleotide sequence ID" value="NZ_LUUJ01000114.1"/>
</dbReference>
<feature type="binding site" evidence="3">
    <location>
        <begin position="12"/>
        <end position="13"/>
    </location>
    <ligand>
        <name>NAD(+)</name>
        <dbReference type="ChEBI" id="CHEBI:57540"/>
    </ligand>
</feature>
<dbReference type="PANTHER" id="PTHR43148">
    <property type="entry name" value="GLYCERALDEHYDE-3-PHOSPHATE DEHYDROGENASE 2"/>
    <property type="match status" value="1"/>
</dbReference>
<name>A0A177N215_9GAMM</name>
<evidence type="ECO:0000313" key="8">
    <source>
        <dbReference type="Proteomes" id="UP000077857"/>
    </source>
</evidence>
<dbReference type="Gene3D" id="3.30.360.10">
    <property type="entry name" value="Dihydrodipicolinate Reductase, domain 2"/>
    <property type="match status" value="1"/>
</dbReference>
<evidence type="ECO:0000256" key="4">
    <source>
        <dbReference type="PIRSR" id="PIRSR000149-4"/>
    </source>
</evidence>
<dbReference type="InterPro" id="IPR020829">
    <property type="entry name" value="GlycerAld_3-P_DH_cat"/>
</dbReference>
<dbReference type="OrthoDB" id="5572489at2"/>
<dbReference type="GO" id="GO:0051287">
    <property type="term" value="F:NAD binding"/>
    <property type="evidence" value="ECO:0007669"/>
    <property type="project" value="InterPro"/>
</dbReference>
<sequence>MSLRVAIVGLGRIGRGVLRTNFSQLSGGRYEICVVCDVMTIDHVAYLLANDSTYGRPPFRVDCDGNDLILDGKRIRYQRVDRRRSGPSEHGLDVLKEFELDVLFDATGTASINDFQTILERNIARKVLCTWNITGCDISIVYGVNHADYLPDKHHVISASTCTGNAMVPICYILDKHFGIVSARIATIHPQLSDQRVLDGYHSSSQLGRGCAASIIPTGTNVAKSTSLVLPNLAGKLEAISYRVPTAIVSVIDFTAYLATDTSQQECIEWFERYAENQLSGIIYCDYGAWGHQKASIDYMRTDYSAILLMGQITVNNKRQIGLALMHDNEHAYCCRVLDVLGVLESRTVT</sequence>
<protein>
    <submittedName>
        <fullName evidence="7">Glyceraldehyde-3-phosphate dehydrogenase</fullName>
    </submittedName>
</protein>
<reference evidence="7 8" key="1">
    <citation type="submission" date="2016-03" db="EMBL/GenBank/DDBJ databases">
        <authorList>
            <person name="Ploux O."/>
        </authorList>
    </citation>
    <scope>NUCLEOTIDE SEQUENCE [LARGE SCALE GENOMIC DNA]</scope>
    <source>
        <strain evidence="7 8">R-45378</strain>
    </source>
</reference>
<dbReference type="GO" id="GO:0016620">
    <property type="term" value="F:oxidoreductase activity, acting on the aldehyde or oxo group of donors, NAD or NADP as acceptor"/>
    <property type="evidence" value="ECO:0007669"/>
    <property type="project" value="InterPro"/>
</dbReference>
<feature type="active site" description="Nucleophile" evidence="2">
    <location>
        <position position="162"/>
    </location>
</feature>
<dbReference type="InterPro" id="IPR020831">
    <property type="entry name" value="GlycerAld/Erythrose_P_DH"/>
</dbReference>
<evidence type="ECO:0000259" key="6">
    <source>
        <dbReference type="SMART" id="SM00846"/>
    </source>
</evidence>
<comment type="similarity">
    <text evidence="5">Belongs to the glyceraldehyde-3-phosphate dehydrogenase family.</text>
</comment>
<evidence type="ECO:0000256" key="3">
    <source>
        <dbReference type="PIRSR" id="PIRSR000149-3"/>
    </source>
</evidence>
<feature type="binding site" evidence="3">
    <location>
        <position position="329"/>
    </location>
    <ligand>
        <name>NAD(+)</name>
        <dbReference type="ChEBI" id="CHEBI:57540"/>
    </ligand>
</feature>
<dbReference type="PRINTS" id="PR00078">
    <property type="entry name" value="G3PDHDRGNASE"/>
</dbReference>
<dbReference type="InterPro" id="IPR020828">
    <property type="entry name" value="GlycerAld_3-P_DH_NAD(P)-bd"/>
</dbReference>
<dbReference type="Pfam" id="PF00044">
    <property type="entry name" value="Gp_dh_N"/>
    <property type="match status" value="1"/>
</dbReference>
<gene>
    <name evidence="7" type="ORF">A1507_19425</name>
</gene>
<dbReference type="AlphaFoldDB" id="A0A177N215"/>
<dbReference type="Pfam" id="PF02800">
    <property type="entry name" value="Gp_dh_C"/>
    <property type="match status" value="1"/>
</dbReference>
<comment type="caution">
    <text evidence="7">The sequence shown here is derived from an EMBL/GenBank/DDBJ whole genome shotgun (WGS) entry which is preliminary data.</text>
</comment>
<dbReference type="SMART" id="SM00846">
    <property type="entry name" value="Gp_dh_N"/>
    <property type="match status" value="1"/>
</dbReference>
<dbReference type="PIRSF" id="PIRSF000149">
    <property type="entry name" value="GAP_DH"/>
    <property type="match status" value="1"/>
</dbReference>
<feature type="binding site" evidence="3">
    <location>
        <position position="130"/>
    </location>
    <ligand>
        <name>NAD(+)</name>
        <dbReference type="ChEBI" id="CHEBI:57540"/>
    </ligand>
</feature>
<keyword evidence="3" id="KW-0547">Nucleotide-binding</keyword>